<evidence type="ECO:0000313" key="6">
    <source>
        <dbReference type="Proteomes" id="UP000295680"/>
    </source>
</evidence>
<dbReference type="GO" id="GO:0009103">
    <property type="term" value="P:lipopolysaccharide biosynthetic process"/>
    <property type="evidence" value="ECO:0007669"/>
    <property type="project" value="TreeGrafter"/>
</dbReference>
<name>A0A4R2J0P0_9PSEU</name>
<dbReference type="EMBL" id="SLWS01000015">
    <property type="protein sequence ID" value="TCO48795.1"/>
    <property type="molecule type" value="Genomic_DNA"/>
</dbReference>
<evidence type="ECO:0000259" key="3">
    <source>
        <dbReference type="Pfam" id="PF00534"/>
    </source>
</evidence>
<reference evidence="5 6" key="1">
    <citation type="submission" date="2019-03" db="EMBL/GenBank/DDBJ databases">
        <title>Genomic Encyclopedia of Type Strains, Phase IV (KMG-IV): sequencing the most valuable type-strain genomes for metagenomic binning, comparative biology and taxonomic classification.</title>
        <authorList>
            <person name="Goeker M."/>
        </authorList>
    </citation>
    <scope>NUCLEOTIDE SEQUENCE [LARGE SCALE GENOMIC DNA]</scope>
    <source>
        <strain evidence="5 6">DSM 45934</strain>
    </source>
</reference>
<proteinExistence type="predicted"/>
<comment type="caution">
    <text evidence="5">The sequence shown here is derived from an EMBL/GenBank/DDBJ whole genome shotgun (WGS) entry which is preliminary data.</text>
</comment>
<evidence type="ECO:0000256" key="1">
    <source>
        <dbReference type="ARBA" id="ARBA00022676"/>
    </source>
</evidence>
<sequence>MIAFVVPGDVADADVPSGGNVYDQRMCAALGLEARAVGGTWPTPDDDARTELARTLRDLPDGTTVLLDGLVACGVPEVVVPEADRLRVAVLVHMPLADETGRDPAVAADLNAREKETLRAAAAVIATSRWSGRRLVEHHGLPVDRVHVASPGVDPAPVATGTGGRLLCVAAVTPRKAQDVLTAALADLKDLPWTCECVGPLARDPEFVVQLRGLIALHGLTDRILLAGPKSGDPLEAAYAQADLLVLPSHGETYGMVITEALARGIPVFVSAVNAGPDTLGQAPDGSVPGMAITPGDPAELAAALRRFLTEPDFHQRLRASALARRSTLTGWDTTARLLGEVLSRLETGAVCAA</sequence>
<dbReference type="PANTHER" id="PTHR46401">
    <property type="entry name" value="GLYCOSYLTRANSFERASE WBBK-RELATED"/>
    <property type="match status" value="1"/>
</dbReference>
<dbReference type="InterPro" id="IPR028098">
    <property type="entry name" value="Glyco_trans_4-like_N"/>
</dbReference>
<protein>
    <submittedName>
        <fullName evidence="5">Glycosyl transferase family 4</fullName>
    </submittedName>
</protein>
<keyword evidence="2 5" id="KW-0808">Transferase</keyword>
<dbReference type="Gene3D" id="3.40.50.2000">
    <property type="entry name" value="Glycogen Phosphorylase B"/>
    <property type="match status" value="2"/>
</dbReference>
<feature type="domain" description="Glycosyl transferase family 1" evidence="3">
    <location>
        <begin position="166"/>
        <end position="322"/>
    </location>
</feature>
<dbReference type="PANTHER" id="PTHR46401:SF2">
    <property type="entry name" value="GLYCOSYLTRANSFERASE WBBK-RELATED"/>
    <property type="match status" value="1"/>
</dbReference>
<keyword evidence="6" id="KW-1185">Reference proteome</keyword>
<keyword evidence="1" id="KW-0328">Glycosyltransferase</keyword>
<dbReference type="Pfam" id="PF13439">
    <property type="entry name" value="Glyco_transf_4"/>
    <property type="match status" value="1"/>
</dbReference>
<evidence type="ECO:0000256" key="2">
    <source>
        <dbReference type="ARBA" id="ARBA00022679"/>
    </source>
</evidence>
<dbReference type="CDD" id="cd03801">
    <property type="entry name" value="GT4_PimA-like"/>
    <property type="match status" value="1"/>
</dbReference>
<evidence type="ECO:0000313" key="5">
    <source>
        <dbReference type="EMBL" id="TCO48795.1"/>
    </source>
</evidence>
<dbReference type="SUPFAM" id="SSF53756">
    <property type="entry name" value="UDP-Glycosyltransferase/glycogen phosphorylase"/>
    <property type="match status" value="1"/>
</dbReference>
<feature type="domain" description="Glycosyltransferase subfamily 4-like N-terminal" evidence="4">
    <location>
        <begin position="107"/>
        <end position="155"/>
    </location>
</feature>
<evidence type="ECO:0000259" key="4">
    <source>
        <dbReference type="Pfam" id="PF13439"/>
    </source>
</evidence>
<accession>A0A4R2J0P0</accession>
<dbReference type="Proteomes" id="UP000295680">
    <property type="component" value="Unassembled WGS sequence"/>
</dbReference>
<dbReference type="AlphaFoldDB" id="A0A4R2J0P0"/>
<organism evidence="5 6">
    <name type="scientific">Actinocrispum wychmicini</name>
    <dbReference type="NCBI Taxonomy" id="1213861"/>
    <lineage>
        <taxon>Bacteria</taxon>
        <taxon>Bacillati</taxon>
        <taxon>Actinomycetota</taxon>
        <taxon>Actinomycetes</taxon>
        <taxon>Pseudonocardiales</taxon>
        <taxon>Pseudonocardiaceae</taxon>
        <taxon>Actinocrispum</taxon>
    </lineage>
</organism>
<dbReference type="Pfam" id="PF00534">
    <property type="entry name" value="Glycos_transf_1"/>
    <property type="match status" value="1"/>
</dbReference>
<dbReference type="GO" id="GO:0016757">
    <property type="term" value="F:glycosyltransferase activity"/>
    <property type="evidence" value="ECO:0007669"/>
    <property type="project" value="UniProtKB-KW"/>
</dbReference>
<dbReference type="InterPro" id="IPR001296">
    <property type="entry name" value="Glyco_trans_1"/>
</dbReference>
<gene>
    <name evidence="5" type="ORF">EV192_11516</name>
</gene>